<feature type="domain" description="Glutamine amidotransferase" evidence="12">
    <location>
        <begin position="8"/>
        <end position="197"/>
    </location>
</feature>
<proteinExistence type="inferred from homology"/>
<evidence type="ECO:0000313" key="14">
    <source>
        <dbReference type="Proteomes" id="UP000283387"/>
    </source>
</evidence>
<dbReference type="CDD" id="cd01748">
    <property type="entry name" value="GATase1_IGP_Synthase"/>
    <property type="match status" value="1"/>
</dbReference>
<dbReference type="PANTHER" id="PTHR42701:SF1">
    <property type="entry name" value="IMIDAZOLE GLYCEROL PHOSPHATE SYNTHASE SUBUNIT HISH"/>
    <property type="match status" value="1"/>
</dbReference>
<gene>
    <name evidence="10" type="primary">hisH</name>
    <name evidence="13" type="ORF">BC643_1585</name>
</gene>
<dbReference type="AlphaFoldDB" id="A0A419W703"/>
<dbReference type="GO" id="GO:0004359">
    <property type="term" value="F:glutaminase activity"/>
    <property type="evidence" value="ECO:0007669"/>
    <property type="project" value="UniProtKB-EC"/>
</dbReference>
<evidence type="ECO:0000256" key="1">
    <source>
        <dbReference type="ARBA" id="ARBA00005091"/>
    </source>
</evidence>
<evidence type="ECO:0000256" key="6">
    <source>
        <dbReference type="ARBA" id="ARBA00023102"/>
    </source>
</evidence>
<dbReference type="InterPro" id="IPR017926">
    <property type="entry name" value="GATASE"/>
</dbReference>
<dbReference type="PIRSF" id="PIRSF000495">
    <property type="entry name" value="Amidotransf_hisH"/>
    <property type="match status" value="1"/>
</dbReference>
<evidence type="ECO:0000256" key="2">
    <source>
        <dbReference type="ARBA" id="ARBA00011152"/>
    </source>
</evidence>
<feature type="active site" description="Nucleophile" evidence="10 11">
    <location>
        <position position="77"/>
    </location>
</feature>
<sequence>MNLVIIKYNAGNIESVNNALQRLGVTAEITGDHEKIKAADKVIFPGVGEASTTMAFLKQEGLDKLIPSLKQPVLGICLGLQLMCSHSEEGDTPCLGIFEEKVKRFQPEPGMEFVTKVPHMGWNTITKLKSGLFDSSLEDQFVYFVHSYYATVGEHTAAVGNYINPFSAALHKDNFYATQFHPEKSGTIGAKILENFIKL</sequence>
<dbReference type="InterPro" id="IPR029062">
    <property type="entry name" value="Class_I_gatase-like"/>
</dbReference>
<dbReference type="InterPro" id="IPR010139">
    <property type="entry name" value="Imidazole-glycPsynth_HisH"/>
</dbReference>
<dbReference type="HAMAP" id="MF_00278">
    <property type="entry name" value="HisH"/>
    <property type="match status" value="1"/>
</dbReference>
<evidence type="ECO:0000256" key="11">
    <source>
        <dbReference type="PIRSR" id="PIRSR000495-1"/>
    </source>
</evidence>
<dbReference type="Gene3D" id="3.40.50.880">
    <property type="match status" value="1"/>
</dbReference>
<keyword evidence="6 10" id="KW-0368">Histidine biosynthesis</keyword>
<reference evidence="13 14" key="1">
    <citation type="submission" date="2018-09" db="EMBL/GenBank/DDBJ databases">
        <title>Genomic Encyclopedia of Archaeal and Bacterial Type Strains, Phase II (KMG-II): from individual species to whole genera.</title>
        <authorList>
            <person name="Goeker M."/>
        </authorList>
    </citation>
    <scope>NUCLEOTIDE SEQUENCE [LARGE SCALE GENOMIC DNA]</scope>
    <source>
        <strain evidence="13 14">DSM 27148</strain>
    </source>
</reference>
<dbReference type="NCBIfam" id="TIGR01855">
    <property type="entry name" value="IMP_synth_hisH"/>
    <property type="match status" value="1"/>
</dbReference>
<comment type="subunit">
    <text evidence="2 10">Heterodimer of HisH and HisF.</text>
</comment>
<keyword evidence="14" id="KW-1185">Reference proteome</keyword>
<comment type="subcellular location">
    <subcellularLocation>
        <location evidence="10">Cytoplasm</location>
    </subcellularLocation>
</comment>
<evidence type="ECO:0000259" key="12">
    <source>
        <dbReference type="Pfam" id="PF00117"/>
    </source>
</evidence>
<evidence type="ECO:0000313" key="13">
    <source>
        <dbReference type="EMBL" id="RKD91236.1"/>
    </source>
</evidence>
<dbReference type="EC" id="3.5.1.2" evidence="10"/>
<comment type="catalytic activity">
    <reaction evidence="8 10">
        <text>5-[(5-phospho-1-deoxy-D-ribulos-1-ylimino)methylamino]-1-(5-phospho-beta-D-ribosyl)imidazole-4-carboxamide + L-glutamine = D-erythro-1-(imidazol-4-yl)glycerol 3-phosphate + 5-amino-1-(5-phospho-beta-D-ribosyl)imidazole-4-carboxamide + L-glutamate + H(+)</text>
        <dbReference type="Rhea" id="RHEA:24793"/>
        <dbReference type="ChEBI" id="CHEBI:15378"/>
        <dbReference type="ChEBI" id="CHEBI:29985"/>
        <dbReference type="ChEBI" id="CHEBI:58278"/>
        <dbReference type="ChEBI" id="CHEBI:58359"/>
        <dbReference type="ChEBI" id="CHEBI:58475"/>
        <dbReference type="ChEBI" id="CHEBI:58525"/>
        <dbReference type="EC" id="4.3.2.10"/>
    </reaction>
</comment>
<keyword evidence="3 10" id="KW-0028">Amino-acid biosynthesis</keyword>
<dbReference type="GO" id="GO:0016829">
    <property type="term" value="F:lyase activity"/>
    <property type="evidence" value="ECO:0007669"/>
    <property type="project" value="UniProtKB-KW"/>
</dbReference>
<evidence type="ECO:0000256" key="8">
    <source>
        <dbReference type="ARBA" id="ARBA00047838"/>
    </source>
</evidence>
<keyword evidence="4 10" id="KW-0378">Hydrolase</keyword>
<keyword evidence="7 10" id="KW-0456">Lyase</keyword>
<keyword evidence="10" id="KW-0963">Cytoplasm</keyword>
<dbReference type="EC" id="4.3.2.10" evidence="10"/>
<feature type="active site" evidence="10 11">
    <location>
        <position position="183"/>
    </location>
</feature>
<dbReference type="RefSeq" id="WP_120272555.1">
    <property type="nucleotide sequence ID" value="NZ_RAPN01000001.1"/>
</dbReference>
<evidence type="ECO:0000256" key="3">
    <source>
        <dbReference type="ARBA" id="ARBA00022605"/>
    </source>
</evidence>
<dbReference type="Pfam" id="PF00117">
    <property type="entry name" value="GATase"/>
    <property type="match status" value="1"/>
</dbReference>
<evidence type="ECO:0000256" key="7">
    <source>
        <dbReference type="ARBA" id="ARBA00023239"/>
    </source>
</evidence>
<dbReference type="GO" id="GO:0000105">
    <property type="term" value="P:L-histidine biosynthetic process"/>
    <property type="evidence" value="ECO:0007669"/>
    <property type="project" value="UniProtKB-UniRule"/>
</dbReference>
<accession>A0A419W703</accession>
<organism evidence="13 14">
    <name type="scientific">Mangrovibacterium diazotrophicum</name>
    <dbReference type="NCBI Taxonomy" id="1261403"/>
    <lineage>
        <taxon>Bacteria</taxon>
        <taxon>Pseudomonadati</taxon>
        <taxon>Bacteroidota</taxon>
        <taxon>Bacteroidia</taxon>
        <taxon>Marinilabiliales</taxon>
        <taxon>Prolixibacteraceae</taxon>
        <taxon>Mangrovibacterium</taxon>
    </lineage>
</organism>
<dbReference type="GO" id="GO:0000107">
    <property type="term" value="F:imidazoleglycerol-phosphate synthase activity"/>
    <property type="evidence" value="ECO:0007669"/>
    <property type="project" value="UniProtKB-UniRule"/>
</dbReference>
<dbReference type="PANTHER" id="PTHR42701">
    <property type="entry name" value="IMIDAZOLE GLYCEROL PHOSPHATE SYNTHASE SUBUNIT HISH"/>
    <property type="match status" value="1"/>
</dbReference>
<comment type="caution">
    <text evidence="13">The sequence shown here is derived from an EMBL/GenBank/DDBJ whole genome shotgun (WGS) entry which is preliminary data.</text>
</comment>
<comment type="pathway">
    <text evidence="1 10">Amino-acid biosynthesis; L-histidine biosynthesis; L-histidine from 5-phospho-alpha-D-ribose 1-diphosphate: step 5/9.</text>
</comment>
<dbReference type="SUPFAM" id="SSF52317">
    <property type="entry name" value="Class I glutamine amidotransferase-like"/>
    <property type="match status" value="1"/>
</dbReference>
<protein>
    <recommendedName>
        <fullName evidence="10">Imidazole glycerol phosphate synthase subunit HisH</fullName>
        <ecNumber evidence="10">4.3.2.10</ecNumber>
    </recommendedName>
    <alternativeName>
        <fullName evidence="10">IGP synthase glutaminase subunit</fullName>
        <ecNumber evidence="10">3.5.1.2</ecNumber>
    </alternativeName>
    <alternativeName>
        <fullName evidence="10">IGP synthase subunit HisH</fullName>
    </alternativeName>
    <alternativeName>
        <fullName evidence="10">ImGP synthase subunit HisH</fullName>
        <shortName evidence="10">IGPS subunit HisH</shortName>
    </alternativeName>
</protein>
<dbReference type="OrthoDB" id="9807137at2"/>
<dbReference type="EMBL" id="RAPN01000001">
    <property type="protein sequence ID" value="RKD91236.1"/>
    <property type="molecule type" value="Genomic_DNA"/>
</dbReference>
<dbReference type="UniPathway" id="UPA00031">
    <property type="reaction ID" value="UER00010"/>
</dbReference>
<dbReference type="PROSITE" id="PS51273">
    <property type="entry name" value="GATASE_TYPE_1"/>
    <property type="match status" value="1"/>
</dbReference>
<dbReference type="Proteomes" id="UP000283387">
    <property type="component" value="Unassembled WGS sequence"/>
</dbReference>
<evidence type="ECO:0000256" key="5">
    <source>
        <dbReference type="ARBA" id="ARBA00022962"/>
    </source>
</evidence>
<evidence type="ECO:0000256" key="4">
    <source>
        <dbReference type="ARBA" id="ARBA00022801"/>
    </source>
</evidence>
<keyword evidence="5 10" id="KW-0315">Glutamine amidotransferase</keyword>
<dbReference type="GO" id="GO:0005737">
    <property type="term" value="C:cytoplasm"/>
    <property type="evidence" value="ECO:0007669"/>
    <property type="project" value="UniProtKB-SubCell"/>
</dbReference>
<evidence type="ECO:0000256" key="10">
    <source>
        <dbReference type="HAMAP-Rule" id="MF_00278"/>
    </source>
</evidence>
<evidence type="ECO:0000256" key="9">
    <source>
        <dbReference type="ARBA" id="ARBA00049534"/>
    </source>
</evidence>
<comment type="catalytic activity">
    <reaction evidence="9 10">
        <text>L-glutamine + H2O = L-glutamate + NH4(+)</text>
        <dbReference type="Rhea" id="RHEA:15889"/>
        <dbReference type="ChEBI" id="CHEBI:15377"/>
        <dbReference type="ChEBI" id="CHEBI:28938"/>
        <dbReference type="ChEBI" id="CHEBI:29985"/>
        <dbReference type="ChEBI" id="CHEBI:58359"/>
        <dbReference type="EC" id="3.5.1.2"/>
    </reaction>
</comment>
<comment type="function">
    <text evidence="10">IGPS catalyzes the conversion of PRFAR and glutamine to IGP, AICAR and glutamate. The HisH subunit catalyzes the hydrolysis of glutamine to glutamate and ammonia as part of the synthesis of IGP and AICAR. The resulting ammonia molecule is channeled to the active site of HisF.</text>
</comment>
<name>A0A419W703_9BACT</name>
<feature type="active site" evidence="10 11">
    <location>
        <position position="181"/>
    </location>
</feature>